<keyword evidence="1" id="KW-0472">Membrane</keyword>
<protein>
    <submittedName>
        <fullName evidence="2">Uncharacterized protein</fullName>
    </submittedName>
</protein>
<evidence type="ECO:0000256" key="1">
    <source>
        <dbReference type="SAM" id="Phobius"/>
    </source>
</evidence>
<dbReference type="EMBL" id="JAUSQU010000001">
    <property type="protein sequence ID" value="MDP9849298.1"/>
    <property type="molecule type" value="Genomic_DNA"/>
</dbReference>
<dbReference type="Proteomes" id="UP001225356">
    <property type="component" value="Unassembled WGS sequence"/>
</dbReference>
<accession>A0ABT9QRF4</accession>
<name>A0ABT9QRF4_9ACTN</name>
<feature type="transmembrane region" description="Helical" evidence="1">
    <location>
        <begin position="269"/>
        <end position="288"/>
    </location>
</feature>
<feature type="transmembrane region" description="Helical" evidence="1">
    <location>
        <begin position="90"/>
        <end position="109"/>
    </location>
</feature>
<reference evidence="2 3" key="1">
    <citation type="submission" date="2023-07" db="EMBL/GenBank/DDBJ databases">
        <title>Sequencing the genomes of 1000 actinobacteria strains.</title>
        <authorList>
            <person name="Klenk H.-P."/>
        </authorList>
    </citation>
    <scope>NUCLEOTIDE SEQUENCE [LARGE SCALE GENOMIC DNA]</scope>
    <source>
        <strain evidence="2 3">DSM 46740</strain>
    </source>
</reference>
<feature type="transmembrane region" description="Helical" evidence="1">
    <location>
        <begin position="65"/>
        <end position="84"/>
    </location>
</feature>
<keyword evidence="3" id="KW-1185">Reference proteome</keyword>
<feature type="transmembrane region" description="Helical" evidence="1">
    <location>
        <begin position="239"/>
        <end position="257"/>
    </location>
</feature>
<feature type="transmembrane region" description="Helical" evidence="1">
    <location>
        <begin position="154"/>
        <end position="177"/>
    </location>
</feature>
<feature type="transmembrane region" description="Helical" evidence="1">
    <location>
        <begin position="116"/>
        <end position="134"/>
    </location>
</feature>
<gene>
    <name evidence="2" type="ORF">J2853_008509</name>
</gene>
<keyword evidence="1" id="KW-1133">Transmembrane helix</keyword>
<comment type="caution">
    <text evidence="2">The sequence shown here is derived from an EMBL/GenBank/DDBJ whole genome shotgun (WGS) entry which is preliminary data.</text>
</comment>
<evidence type="ECO:0000313" key="3">
    <source>
        <dbReference type="Proteomes" id="UP001225356"/>
    </source>
</evidence>
<feature type="transmembrane region" description="Helical" evidence="1">
    <location>
        <begin position="189"/>
        <end position="206"/>
    </location>
</feature>
<proteinExistence type="predicted"/>
<evidence type="ECO:0000313" key="2">
    <source>
        <dbReference type="EMBL" id="MDP9849298.1"/>
    </source>
</evidence>
<keyword evidence="1" id="KW-0812">Transmembrane</keyword>
<dbReference type="RefSeq" id="WP_307567081.1">
    <property type="nucleotide sequence ID" value="NZ_JAUSQU010000001.1"/>
</dbReference>
<organism evidence="2 3">
    <name type="scientific">Streptosporangium lutulentum</name>
    <dbReference type="NCBI Taxonomy" id="1461250"/>
    <lineage>
        <taxon>Bacteria</taxon>
        <taxon>Bacillati</taxon>
        <taxon>Actinomycetota</taxon>
        <taxon>Actinomycetes</taxon>
        <taxon>Streptosporangiales</taxon>
        <taxon>Streptosporangiaceae</taxon>
        <taxon>Streptosporangium</taxon>
    </lineage>
</organism>
<sequence>MTHLERRYRRFLRAYPRSYRSVHGDELLDVLLEMAGPDRRVPEVREAAGLVLGGLRERLADAAQGSAWAGGLHLGVTALSVAHLAALLPYAGSIPLWTALSALALLAVLRGRMWPALPLVLLTGAKAVTIAYGGQLFEQTLLPVDPGLLTDDALFGMTGPAPVATGYALALVGLLALAVRGGPPRTRSWWWTAAILPAAWAGPAWMAPGTSYVISLSRVALELALFGLAVYAGRLTCDLRWALGAWLYLLAVSATLAQNAEGLTRQHVAYWGLLALLAVTAALVPYGFRRRALN</sequence>
<feature type="transmembrane region" description="Helical" evidence="1">
    <location>
        <begin position="212"/>
        <end position="232"/>
    </location>
</feature>